<feature type="region of interest" description="Disordered" evidence="1">
    <location>
        <begin position="1"/>
        <end position="72"/>
    </location>
</feature>
<sequence length="72" mass="7484">MGQFDQFANQGGAAAWDPDETAKAKRVAEEQLKNADYAGDLPEPLSRGAEPVVTDSPADDSASGTADESIDS</sequence>
<accession>A0A7L5AE25</accession>
<keyword evidence="3" id="KW-1185">Reference proteome</keyword>
<feature type="compositionally biased region" description="Basic and acidic residues" evidence="1">
    <location>
        <begin position="20"/>
        <end position="33"/>
    </location>
</feature>
<proteinExistence type="predicted"/>
<evidence type="ECO:0000313" key="3">
    <source>
        <dbReference type="Proteomes" id="UP000464507"/>
    </source>
</evidence>
<dbReference type="KEGG" id="mant:BHD05_01500"/>
<dbReference type="EMBL" id="CP017146">
    <property type="protein sequence ID" value="QHO68503.1"/>
    <property type="molecule type" value="Genomic_DNA"/>
</dbReference>
<dbReference type="Proteomes" id="UP000464507">
    <property type="component" value="Chromosome"/>
</dbReference>
<evidence type="ECO:0000256" key="1">
    <source>
        <dbReference type="SAM" id="MobiDB-lite"/>
    </source>
</evidence>
<organism evidence="2 3">
    <name type="scientific">Marisediminicola antarctica</name>
    <dbReference type="NCBI Taxonomy" id="674079"/>
    <lineage>
        <taxon>Bacteria</taxon>
        <taxon>Bacillati</taxon>
        <taxon>Actinomycetota</taxon>
        <taxon>Actinomycetes</taxon>
        <taxon>Micrococcales</taxon>
        <taxon>Microbacteriaceae</taxon>
        <taxon>Marisediminicola</taxon>
    </lineage>
</organism>
<dbReference type="AlphaFoldDB" id="A0A7L5AE25"/>
<name>A0A7L5AE25_9MICO</name>
<gene>
    <name evidence="2" type="ORF">BHD05_01500</name>
</gene>
<feature type="compositionally biased region" description="Polar residues" evidence="1">
    <location>
        <begin position="62"/>
        <end position="72"/>
    </location>
</feature>
<protein>
    <submittedName>
        <fullName evidence="2">Uncharacterized protein</fullName>
    </submittedName>
</protein>
<reference evidence="2 3" key="1">
    <citation type="submission" date="2016-09" db="EMBL/GenBank/DDBJ databases">
        <title>Complete genome sequence of microbes from the polar regions.</title>
        <authorList>
            <person name="Liao L."/>
            <person name="Chen B."/>
        </authorList>
    </citation>
    <scope>NUCLEOTIDE SEQUENCE [LARGE SCALE GENOMIC DNA]</scope>
    <source>
        <strain evidence="2 3">ZS314</strain>
    </source>
</reference>
<evidence type="ECO:0000313" key="2">
    <source>
        <dbReference type="EMBL" id="QHO68503.1"/>
    </source>
</evidence>
<dbReference type="RefSeq" id="WP_161884862.1">
    <property type="nucleotide sequence ID" value="NZ_CP017146.1"/>
</dbReference>